<name>A0A0B1ZZ72_9MICO</name>
<keyword evidence="1" id="KW-0812">Transmembrane</keyword>
<protein>
    <recommendedName>
        <fullName evidence="4">Integral membrane protein</fullName>
    </recommendedName>
</protein>
<keyword evidence="3" id="KW-1185">Reference proteome</keyword>
<keyword evidence="1" id="KW-1133">Transmembrane helix</keyword>
<evidence type="ECO:0000256" key="1">
    <source>
        <dbReference type="SAM" id="Phobius"/>
    </source>
</evidence>
<dbReference type="AlphaFoldDB" id="A0A0B1ZZ72"/>
<feature type="transmembrane region" description="Helical" evidence="1">
    <location>
        <begin position="15"/>
        <end position="37"/>
    </location>
</feature>
<evidence type="ECO:0000313" key="2">
    <source>
        <dbReference type="EMBL" id="KHK96041.1"/>
    </source>
</evidence>
<comment type="caution">
    <text evidence="2">The sequence shown here is derived from an EMBL/GenBank/DDBJ whole genome shotgun (WGS) entry which is preliminary data.</text>
</comment>
<evidence type="ECO:0000313" key="3">
    <source>
        <dbReference type="Proteomes" id="UP000031030"/>
    </source>
</evidence>
<sequence>MESRDSRQKWPRERIVFTVGAGVLLAVGLLVLMPIAVRTGHPGAWFLLQMAILSLWTAWHVEARRRRRRTR</sequence>
<feature type="transmembrane region" description="Helical" evidence="1">
    <location>
        <begin position="43"/>
        <end position="61"/>
    </location>
</feature>
<evidence type="ECO:0008006" key="4">
    <source>
        <dbReference type="Google" id="ProtNLM"/>
    </source>
</evidence>
<dbReference type="EMBL" id="JTDK01000017">
    <property type="protein sequence ID" value="KHK96041.1"/>
    <property type="molecule type" value="Genomic_DNA"/>
</dbReference>
<proteinExistence type="predicted"/>
<keyword evidence="1" id="KW-0472">Membrane</keyword>
<reference evidence="2 3" key="1">
    <citation type="submission" date="2014-11" db="EMBL/GenBank/DDBJ databases">
        <title>Genome sequence of Microbacterium mangrovi MUSC 115(T).</title>
        <authorList>
            <person name="Lee L.-H."/>
        </authorList>
    </citation>
    <scope>NUCLEOTIDE SEQUENCE [LARGE SCALE GENOMIC DNA]</scope>
    <source>
        <strain evidence="2 3">MUSC 115</strain>
    </source>
</reference>
<organism evidence="2 3">
    <name type="scientific">Microbacterium mangrovi</name>
    <dbReference type="NCBI Taxonomy" id="1348253"/>
    <lineage>
        <taxon>Bacteria</taxon>
        <taxon>Bacillati</taxon>
        <taxon>Actinomycetota</taxon>
        <taxon>Actinomycetes</taxon>
        <taxon>Micrococcales</taxon>
        <taxon>Microbacteriaceae</taxon>
        <taxon>Microbacterium</taxon>
    </lineage>
</organism>
<gene>
    <name evidence="2" type="ORF">LK09_16965</name>
</gene>
<dbReference type="Proteomes" id="UP000031030">
    <property type="component" value="Unassembled WGS sequence"/>
</dbReference>
<accession>A0A0B1ZZ72</accession>